<evidence type="ECO:0000313" key="4">
    <source>
        <dbReference type="Proteomes" id="UP000191980"/>
    </source>
</evidence>
<dbReference type="EMBL" id="LPUF01000003">
    <property type="protein sequence ID" value="OQK15809.1"/>
    <property type="molecule type" value="Genomic_DNA"/>
</dbReference>
<feature type="chain" id="PRO_5013161762" description="DUF4136 domain-containing protein" evidence="1">
    <location>
        <begin position="25"/>
        <end position="181"/>
    </location>
</feature>
<dbReference type="OrthoDB" id="329837at2"/>
<dbReference type="InterPro" id="IPR025411">
    <property type="entry name" value="DUF4136"/>
</dbReference>
<evidence type="ECO:0000313" key="3">
    <source>
        <dbReference type="EMBL" id="OQK15809.1"/>
    </source>
</evidence>
<comment type="caution">
    <text evidence="3">The sequence shown here is derived from an EMBL/GenBank/DDBJ whole genome shotgun (WGS) entry which is preliminary data.</text>
</comment>
<gene>
    <name evidence="3" type="ORF">AU255_16595</name>
</gene>
<evidence type="ECO:0000259" key="2">
    <source>
        <dbReference type="Pfam" id="PF13590"/>
    </source>
</evidence>
<keyword evidence="4" id="KW-1185">Reference proteome</keyword>
<dbReference type="PROSITE" id="PS51257">
    <property type="entry name" value="PROKAR_LIPOPROTEIN"/>
    <property type="match status" value="1"/>
</dbReference>
<dbReference type="Proteomes" id="UP000191980">
    <property type="component" value="Unassembled WGS sequence"/>
</dbReference>
<dbReference type="STRING" id="1420851.AU255_16595"/>
<dbReference type="Pfam" id="PF13590">
    <property type="entry name" value="DUF4136"/>
    <property type="match status" value="1"/>
</dbReference>
<dbReference type="RefSeq" id="WP_080524036.1">
    <property type="nucleotide sequence ID" value="NZ_LPUF01000003.1"/>
</dbReference>
<reference evidence="3 4" key="1">
    <citation type="submission" date="2015-12" db="EMBL/GenBank/DDBJ databases">
        <authorList>
            <person name="Shamseldin A."/>
            <person name="Moawad H."/>
            <person name="Abd El-Rahim W.M."/>
            <person name="Sadowsky M.J."/>
        </authorList>
    </citation>
    <scope>NUCLEOTIDE SEQUENCE [LARGE SCALE GENOMIC DNA]</scope>
    <source>
        <strain evidence="3 4">WF1</strain>
    </source>
</reference>
<feature type="signal peptide" evidence="1">
    <location>
        <begin position="1"/>
        <end position="24"/>
    </location>
</feature>
<name>A0A1V8M2M9_9GAMM</name>
<sequence>MQKFLTLFGVLVFSLLTACSTVSTQDIKVETESDSKVNLAAYHSYVWIGASSVLNDPEEKWQPTEVDLAGDIKYLIDRELRKNNIFGVKDDADLGVAYFLGVDMDAMQLKVNPETETIVLENVPKGALVVALVDMQTGYVVWLGSARADIAKTFQADIARERLDYAISKMFKNLTSKGIFK</sequence>
<proteinExistence type="predicted"/>
<organism evidence="3 4">
    <name type="scientific">Methyloprofundus sedimenti</name>
    <dbReference type="NCBI Taxonomy" id="1420851"/>
    <lineage>
        <taxon>Bacteria</taxon>
        <taxon>Pseudomonadati</taxon>
        <taxon>Pseudomonadota</taxon>
        <taxon>Gammaproteobacteria</taxon>
        <taxon>Methylococcales</taxon>
        <taxon>Methylococcaceae</taxon>
        <taxon>Methyloprofundus</taxon>
    </lineage>
</organism>
<accession>A0A1V8M2M9</accession>
<keyword evidence="1" id="KW-0732">Signal</keyword>
<evidence type="ECO:0000256" key="1">
    <source>
        <dbReference type="SAM" id="SignalP"/>
    </source>
</evidence>
<feature type="domain" description="DUF4136" evidence="2">
    <location>
        <begin position="29"/>
        <end position="173"/>
    </location>
</feature>
<dbReference type="AlphaFoldDB" id="A0A1V8M2M9"/>
<protein>
    <recommendedName>
        <fullName evidence="2">DUF4136 domain-containing protein</fullName>
    </recommendedName>
</protein>